<dbReference type="AlphaFoldDB" id="A0A8S1QBI5"/>
<dbReference type="PANTHER" id="PTHR31606">
    <property type="entry name" value="WW DOMAIN BINDING PROTEIN 2, ISOFORM E"/>
    <property type="match status" value="1"/>
</dbReference>
<feature type="region of interest" description="Disordered" evidence="1">
    <location>
        <begin position="330"/>
        <end position="365"/>
    </location>
</feature>
<feature type="compositionally biased region" description="Polar residues" evidence="1">
    <location>
        <begin position="460"/>
        <end position="469"/>
    </location>
</feature>
<dbReference type="Proteomes" id="UP000692954">
    <property type="component" value="Unassembled WGS sequence"/>
</dbReference>
<accession>A0A8S1QBI5</accession>
<dbReference type="GO" id="GO:0005634">
    <property type="term" value="C:nucleus"/>
    <property type="evidence" value="ECO:0007669"/>
    <property type="project" value="TreeGrafter"/>
</dbReference>
<dbReference type="InterPro" id="IPR044852">
    <property type="entry name" value="WBP2-like"/>
</dbReference>
<feature type="compositionally biased region" description="Low complexity" evidence="1">
    <location>
        <begin position="334"/>
        <end position="353"/>
    </location>
</feature>
<dbReference type="EMBL" id="CAJJDN010000102">
    <property type="protein sequence ID" value="CAD8113032.1"/>
    <property type="molecule type" value="Genomic_DNA"/>
</dbReference>
<sequence>MALNPPITQTGVPLKVDQEFFILHRNEMEGDFKIENRGKFKAKGRVFLTTCRIVFVNQNYQKDSFKSFDIPLAYLSAEKFEQPLFGNNYFEGIVDPLYNLLPGRTKFKLWFQAGGCDRFLKIVVGLLAHIRRYRNQGQRVPDARVLENFARKQCQIIIDPNDPSIIYVQQPTFNQQSYGNTSGGIPQNQIQVSPIGVPINGNQQQQQQQFQMNANYQQPLQGFQQFQQIPQQKIPQQQIPYQQIPQYQIQILQYQRPQQQIPQYQIPQQQMTLQQMSQQQKPQQQMPIYQTPQQIPQYQMPQQQIPQQQVPQQNIQNGLQIGIPINYNYGYQEQPRSNQNQCQTQQPFQCNTQIPNPQVQKSSEWDNQKLDQRINPQIQANELENQQSKESQDQPQKQVIQNQVSEISQNQNQLQPSQVQDPQKQSPTQNNDSTQQDELESDQVRNQPNTDYYFGLWGPQLQSKQNEIL</sequence>
<reference evidence="2" key="1">
    <citation type="submission" date="2021-01" db="EMBL/GenBank/DDBJ databases">
        <authorList>
            <consortium name="Genoscope - CEA"/>
            <person name="William W."/>
        </authorList>
    </citation>
    <scope>NUCLEOTIDE SEQUENCE</scope>
</reference>
<dbReference type="OrthoDB" id="1259151at2759"/>
<protein>
    <submittedName>
        <fullName evidence="2">Uncharacterized protein</fullName>
    </submittedName>
</protein>
<proteinExistence type="predicted"/>
<gene>
    <name evidence="2" type="ORF">PSON_ATCC_30995.1.T1020077</name>
</gene>
<feature type="compositionally biased region" description="Low complexity" evidence="1">
    <location>
        <begin position="408"/>
        <end position="427"/>
    </location>
</feature>
<organism evidence="2 3">
    <name type="scientific">Paramecium sonneborni</name>
    <dbReference type="NCBI Taxonomy" id="65129"/>
    <lineage>
        <taxon>Eukaryota</taxon>
        <taxon>Sar</taxon>
        <taxon>Alveolata</taxon>
        <taxon>Ciliophora</taxon>
        <taxon>Intramacronucleata</taxon>
        <taxon>Oligohymenophorea</taxon>
        <taxon>Peniculida</taxon>
        <taxon>Parameciidae</taxon>
        <taxon>Paramecium</taxon>
    </lineage>
</organism>
<dbReference type="CDD" id="cd13214">
    <property type="entry name" value="PH-GRAM_WBP2"/>
    <property type="match status" value="1"/>
</dbReference>
<dbReference type="GO" id="GO:0031490">
    <property type="term" value="F:chromatin DNA binding"/>
    <property type="evidence" value="ECO:0007669"/>
    <property type="project" value="TreeGrafter"/>
</dbReference>
<evidence type="ECO:0000313" key="2">
    <source>
        <dbReference type="EMBL" id="CAD8113032.1"/>
    </source>
</evidence>
<evidence type="ECO:0000313" key="3">
    <source>
        <dbReference type="Proteomes" id="UP000692954"/>
    </source>
</evidence>
<comment type="caution">
    <text evidence="2">The sequence shown here is derived from an EMBL/GenBank/DDBJ whole genome shotgun (WGS) entry which is preliminary data.</text>
</comment>
<evidence type="ECO:0000256" key="1">
    <source>
        <dbReference type="SAM" id="MobiDB-lite"/>
    </source>
</evidence>
<name>A0A8S1QBI5_9CILI</name>
<feature type="region of interest" description="Disordered" evidence="1">
    <location>
        <begin position="383"/>
        <end position="469"/>
    </location>
</feature>
<dbReference type="GO" id="GO:0003713">
    <property type="term" value="F:transcription coactivator activity"/>
    <property type="evidence" value="ECO:0007669"/>
    <property type="project" value="InterPro"/>
</dbReference>
<feature type="compositionally biased region" description="Polar residues" evidence="1">
    <location>
        <begin position="383"/>
        <end position="407"/>
    </location>
</feature>
<dbReference type="PANTHER" id="PTHR31606:SF1">
    <property type="entry name" value="WW DOMAIN BINDING PROTEIN 2, ISOFORM E"/>
    <property type="match status" value="1"/>
</dbReference>
<keyword evidence="3" id="KW-1185">Reference proteome</keyword>